<dbReference type="InterPro" id="IPR016024">
    <property type="entry name" value="ARM-type_fold"/>
</dbReference>
<evidence type="ECO:0000256" key="1">
    <source>
        <dbReference type="SAM" id="MobiDB-lite"/>
    </source>
</evidence>
<feature type="compositionally biased region" description="Basic and acidic residues" evidence="1">
    <location>
        <begin position="52"/>
        <end position="72"/>
    </location>
</feature>
<feature type="compositionally biased region" description="Basic and acidic residues" evidence="1">
    <location>
        <begin position="81"/>
        <end position="90"/>
    </location>
</feature>
<dbReference type="HOGENOM" id="CLU_001075_0_0_1"/>
<evidence type="ECO:0000259" key="2">
    <source>
        <dbReference type="Pfam" id="PF19424"/>
    </source>
</evidence>
<proteinExistence type="predicted"/>
<evidence type="ECO:0000259" key="3">
    <source>
        <dbReference type="Pfam" id="PF20262"/>
    </source>
</evidence>
<dbReference type="OrthoDB" id="5584001at2759"/>
<dbReference type="InterPro" id="IPR046460">
    <property type="entry name" value="UNC80_C"/>
</dbReference>
<dbReference type="Pfam" id="PF19424">
    <property type="entry name" value="UNC80"/>
    <property type="match status" value="1"/>
</dbReference>
<evidence type="ECO:0000313" key="5">
    <source>
        <dbReference type="Proteomes" id="UP000053257"/>
    </source>
</evidence>
<feature type="compositionally biased region" description="Low complexity" evidence="1">
    <location>
        <begin position="2155"/>
        <end position="2168"/>
    </location>
</feature>
<dbReference type="STRING" id="745531.A0A0C3NQ33"/>
<feature type="region of interest" description="Disordered" evidence="1">
    <location>
        <begin position="1"/>
        <end position="162"/>
    </location>
</feature>
<feature type="region of interest" description="Disordered" evidence="1">
    <location>
        <begin position="247"/>
        <end position="269"/>
    </location>
</feature>
<dbReference type="Proteomes" id="UP000053257">
    <property type="component" value="Unassembled WGS sequence"/>
</dbReference>
<feature type="region of interest" description="Disordered" evidence="1">
    <location>
        <begin position="2150"/>
        <end position="2173"/>
    </location>
</feature>
<name>A0A0C3NQ33_PHLG1</name>
<dbReference type="PANTHER" id="PTHR31781:SF1">
    <property type="entry name" value="PROTEIN UNC-80 HOMOLOG"/>
    <property type="match status" value="1"/>
</dbReference>
<keyword evidence="5" id="KW-1185">Reference proteome</keyword>
<dbReference type="Pfam" id="PF20262">
    <property type="entry name" value="UNC80_C"/>
    <property type="match status" value="1"/>
</dbReference>
<protein>
    <submittedName>
        <fullName evidence="4">Uncharacterized protein</fullName>
    </submittedName>
</protein>
<feature type="compositionally biased region" description="Polar residues" evidence="1">
    <location>
        <begin position="148"/>
        <end position="157"/>
    </location>
</feature>
<sequence length="2339" mass="259899">MPPRSETHTKKPSGGRPLPRRLFSFDSLRKERSNSSVDDSDTDSIHNPFRARKTEKTIQEHPEDPFVDRQWTEKQLVTSPEAKDEPESTFRQDLGSRTVPTPLDLSRPDSIASNGAPPPSPSKRRWETVRYHVLPSSTRVASPPPLTSVDSASTLDRPSTPRLRFGQKKQFRHVVETAQYQVQTENKRLSDALWRICWGIHGVEIHHRSRPEREPTLATIASNGLGSVGSSLHLPFLASTSSLPSAGGSSLASFQGTPKSHGLRRPQSTQSLATLAGTSASMTSLGAALASALSVGNRTRHLPHESLVISALLAPFLSRNTSPQLEAEQGTSAEMFEMILRSWQPSSNEAELERIIWCCKAASISSSSRLRIIGVMSSILFSRDRTFIADSPVVLQTLVRSLLSLQYTLSTTSSTPAEARSVSSYIAEVRAGKCGELTRSSVEKEFGARFSDSDSEAAVREAIIMESVVSCIEVGPIRARRWALRILPEFWPTPEPNSTFTPLLACAHWRKLKRFIGAILALLSEPLDDAHANGELLINLLRTRILSEIECMRDEDSTEIRTKTIQLVLEVLSIGDGTEREYLIMRLCNWYQSEKRWRESIEAALDEMIRQSEWPAVARVIPSLIYVLPKDLQIPFLSSILPSMHKRLINDPLESPQPRLSEFLDFVSRQYPKVFYKPLFVCATASKDATVVNQLCILNALSKLVPDIFTRDPDMMAIALVNDTTTMSMSAATSSDGARAWGTPRIGQVALLVELVDRFQHAHDAKDLAMVSTSRHRMNCRSHYAYQTSAYVKFATTLEHRLGIAIEAKEKITNIPLSHRLFFSALFREIRLLIRSLKPSTWLSSILSWTLQLQEFADDDSAQREVVATMRRLEMVYLQAEEGSQRSHKRRPTAFSPLSPETRAGENQGVKNISQDQFSSKRKLVSAMSKSLKLTALDLLVAVSGLLETEHYPRLGPMLWNECLLDPLGTTAAAACFLFMQFAEKRSEECTQLIEGEMTSSDAVTRRLALERILVLSTWRFQLLSQEVILDRNHRRPFKSQRPPILFVATDIGSSLFVYEDDTEEYRDINGHVIPLELRRRLSEIGWAQEDRLVDPRIQRIKTPMSLLPSLQLDRLDDGPAELPAVSDMQVRTPEHSPKSSPAGSPLTRRESSSSLRLGSKRRPVFVPTLASLFPHISAMTFDDDFTVASLARDLLMDFMRDDPSLIARSVFQVISGDDNDVTTAISTLRAFLHIRPSLPPAMAHHIMNHLTGYLKAYVKQVGAADPLRAFAYCMPLIAKLVTQVSKLSIREIRRAKVDHFMLPSGSLWFPPNAPTGPLFPRYLVGDKAPFTTIPPNLVWITMIRTSQNMLFLSMLKRNPQDVKVIRKNMSHFELPTLQTGLVSSTLTLNDAIPRHAITECTPRRSIRTTLTALSLTLSRSYLLLIEQMFQCMSRHLSDREELALLIDGLIRILLAHGDDIGIVAHVMLALMTAATRFKRIFIAGGGYTLFMPAVIKTYVEAEYNPNIKHAIAYAVNRFYALHQESFIFQTFDIVGQVLTLPEVDGPWVAGGIFALFSALSSGITPGIPDAAGIHELNRAQEQEAMMISMAEEVPQTFLASIKRSTARDEKAQIALTVPDEYEGKRLKLDDLVRLFLTVIAHNPASPRAEYFLRSLRLLAPHLRKASRAAEQVLRGGIQALGSILMNKILSRPKETTQPKAADELKYEALADSTPSRQGDPQNAAPNDFSLMRLEYLLLVTAYTGAGGHLGNPMAITLRVLEIVKMVLKDSKGNVENISIFLAEFVETMLVRDSHQPTVKEATAVVEAFVPLISTHNASVDFSKLYDVLAKLMDNPMLACDPAFSKLIVSQYCRIGLDACDAAASEDFLFSFPLRDALVKLLTNAVTTAGPDVMTELEKQPFSHNFLAGVILPMALTLKTSSDIIEQGQWSDKWRRDAFSKVWLRILALVLAVLKGDQAVESASSVAERRKSTDRSSTNGSFASVKAFSVAVQVLKIIVVRAQDDISEAFPAVWTHISSVLKAVLADGDAMFAFSLRDVSEPPSPAFSPRASHAFEQQQSLPIFSSSVSMHSQKPLSPPRMIDYVTWSLIQWLWLKRSPLMIHMRIFVQERVANLGLELRAQGIQSIGAVSGAIKSKRISTVFSKPRRSMLGGYSPSSSAASTPRTSTIGLPSSSLNVDVRQAGFARQPSPVSPSGRTSRDFNGTKIVHLGPINPYSPAGAMGAPRPSLDVRPSGGPSSLRTLVKEMVVQSPGLVRMTYRRIRLVQQLMGYSDLLPLGGSEFYAEDEFSSETRVWSQRDAVEAVVHETRELLDEFRDSFGDVGDESMVMVDSQLTLATE</sequence>
<dbReference type="InterPro" id="IPR045852">
    <property type="entry name" value="UNC80_central"/>
</dbReference>
<feature type="domain" description="Protein UNC80 central region" evidence="2">
    <location>
        <begin position="863"/>
        <end position="1043"/>
    </location>
</feature>
<dbReference type="EMBL" id="KN840500">
    <property type="protein sequence ID" value="KIP07274.1"/>
    <property type="molecule type" value="Genomic_DNA"/>
</dbReference>
<organism evidence="4 5">
    <name type="scientific">Phlebiopsis gigantea (strain 11061_1 CR5-6)</name>
    <name type="common">White-rot fungus</name>
    <name type="synonym">Peniophora gigantea</name>
    <dbReference type="NCBI Taxonomy" id="745531"/>
    <lineage>
        <taxon>Eukaryota</taxon>
        <taxon>Fungi</taxon>
        <taxon>Dikarya</taxon>
        <taxon>Basidiomycota</taxon>
        <taxon>Agaricomycotina</taxon>
        <taxon>Agaricomycetes</taxon>
        <taxon>Polyporales</taxon>
        <taxon>Phanerochaetaceae</taxon>
        <taxon>Phlebiopsis</taxon>
    </lineage>
</organism>
<accession>A0A0C3NQ33</accession>
<dbReference type="SUPFAM" id="SSF48371">
    <property type="entry name" value="ARM repeat"/>
    <property type="match status" value="1"/>
</dbReference>
<evidence type="ECO:0000313" key="4">
    <source>
        <dbReference type="EMBL" id="KIP07274.1"/>
    </source>
</evidence>
<reference evidence="4 5" key="1">
    <citation type="journal article" date="2014" name="PLoS Genet.">
        <title>Analysis of the Phlebiopsis gigantea genome, transcriptome and secretome provides insight into its pioneer colonization strategies of wood.</title>
        <authorList>
            <person name="Hori C."/>
            <person name="Ishida T."/>
            <person name="Igarashi K."/>
            <person name="Samejima M."/>
            <person name="Suzuki H."/>
            <person name="Master E."/>
            <person name="Ferreira P."/>
            <person name="Ruiz-Duenas F.J."/>
            <person name="Held B."/>
            <person name="Canessa P."/>
            <person name="Larrondo L.F."/>
            <person name="Schmoll M."/>
            <person name="Druzhinina I.S."/>
            <person name="Kubicek C.P."/>
            <person name="Gaskell J.A."/>
            <person name="Kersten P."/>
            <person name="St John F."/>
            <person name="Glasner J."/>
            <person name="Sabat G."/>
            <person name="Splinter BonDurant S."/>
            <person name="Syed K."/>
            <person name="Yadav J."/>
            <person name="Mgbeahuruike A.C."/>
            <person name="Kovalchuk A."/>
            <person name="Asiegbu F.O."/>
            <person name="Lackner G."/>
            <person name="Hoffmeister D."/>
            <person name="Rencoret J."/>
            <person name="Gutierrez A."/>
            <person name="Sun H."/>
            <person name="Lindquist E."/>
            <person name="Barry K."/>
            <person name="Riley R."/>
            <person name="Grigoriev I.V."/>
            <person name="Henrissat B."/>
            <person name="Kues U."/>
            <person name="Berka R.M."/>
            <person name="Martinez A.T."/>
            <person name="Covert S.F."/>
            <person name="Blanchette R.A."/>
            <person name="Cullen D."/>
        </authorList>
    </citation>
    <scope>NUCLEOTIDE SEQUENCE [LARGE SCALE GENOMIC DNA]</scope>
    <source>
        <strain evidence="4 5">11061_1 CR5-6</strain>
    </source>
</reference>
<feature type="domain" description="Protein UNC80 C-terminal" evidence="3">
    <location>
        <begin position="1421"/>
        <end position="1544"/>
    </location>
</feature>
<dbReference type="GO" id="GO:0034703">
    <property type="term" value="C:cation channel complex"/>
    <property type="evidence" value="ECO:0007669"/>
    <property type="project" value="TreeGrafter"/>
</dbReference>
<dbReference type="GO" id="GO:0005261">
    <property type="term" value="F:monoatomic cation channel activity"/>
    <property type="evidence" value="ECO:0007669"/>
    <property type="project" value="TreeGrafter"/>
</dbReference>
<feature type="region of interest" description="Disordered" evidence="1">
    <location>
        <begin position="883"/>
        <end position="911"/>
    </location>
</feature>
<gene>
    <name evidence="4" type="ORF">PHLGIDRAFT_105851</name>
</gene>
<dbReference type="GO" id="GO:0055080">
    <property type="term" value="P:monoatomic cation homeostasis"/>
    <property type="evidence" value="ECO:0007669"/>
    <property type="project" value="TreeGrafter"/>
</dbReference>
<dbReference type="PANTHER" id="PTHR31781">
    <property type="entry name" value="UNC80"/>
    <property type="match status" value="1"/>
</dbReference>
<feature type="region of interest" description="Disordered" evidence="1">
    <location>
        <begin position="1128"/>
        <end position="1159"/>
    </location>
</feature>